<evidence type="ECO:0000313" key="3">
    <source>
        <dbReference type="Proteomes" id="UP000887013"/>
    </source>
</evidence>
<dbReference type="EMBL" id="BMAW01072875">
    <property type="protein sequence ID" value="GFT85150.1"/>
    <property type="molecule type" value="Genomic_DNA"/>
</dbReference>
<sequence length="185" mass="21581">MYDLEPSSFPSPSTPLRRDEEMATLFFRDGVRKIDFVLAFEDSDFRRNEYRDMFQKNLRKAGLELEVEDKSLSQDGKTYFLKLHAPYSILKKHAEVLNIKRPIKSQVDSEQNHLSRPRFSIAYERHLQTLAELEDIRFFFHVPTPEYASVLCVWGHVNSAHSGPTSVLELIYPLTYVLQGLRAWG</sequence>
<dbReference type="Pfam" id="PF16178">
    <property type="entry name" value="Anoct_dimer"/>
    <property type="match status" value="1"/>
</dbReference>
<evidence type="ECO:0000313" key="2">
    <source>
        <dbReference type="EMBL" id="GFT85150.1"/>
    </source>
</evidence>
<dbReference type="OrthoDB" id="6431562at2759"/>
<keyword evidence="3" id="KW-1185">Reference proteome</keyword>
<feature type="domain" description="Anoctamin dimerisation" evidence="1">
    <location>
        <begin position="26"/>
        <end position="118"/>
    </location>
</feature>
<proteinExistence type="predicted"/>
<comment type="caution">
    <text evidence="2">The sequence shown here is derived from an EMBL/GenBank/DDBJ whole genome shotgun (WGS) entry which is preliminary data.</text>
</comment>
<accession>A0A8X6U644</accession>
<dbReference type="AlphaFoldDB" id="A0A8X6U644"/>
<evidence type="ECO:0000259" key="1">
    <source>
        <dbReference type="Pfam" id="PF16178"/>
    </source>
</evidence>
<dbReference type="GO" id="GO:0046983">
    <property type="term" value="F:protein dimerization activity"/>
    <property type="evidence" value="ECO:0007669"/>
    <property type="project" value="InterPro"/>
</dbReference>
<protein>
    <submittedName>
        <fullName evidence="2">Anoctamin-5</fullName>
    </submittedName>
</protein>
<reference evidence="2" key="1">
    <citation type="submission" date="2020-08" db="EMBL/GenBank/DDBJ databases">
        <title>Multicomponent nature underlies the extraordinary mechanical properties of spider dragline silk.</title>
        <authorList>
            <person name="Kono N."/>
            <person name="Nakamura H."/>
            <person name="Mori M."/>
            <person name="Yoshida Y."/>
            <person name="Ohtoshi R."/>
            <person name="Malay A.D."/>
            <person name="Moran D.A.P."/>
            <person name="Tomita M."/>
            <person name="Numata K."/>
            <person name="Arakawa K."/>
        </authorList>
    </citation>
    <scope>NUCLEOTIDE SEQUENCE</scope>
</reference>
<organism evidence="2 3">
    <name type="scientific">Nephila pilipes</name>
    <name type="common">Giant wood spider</name>
    <name type="synonym">Nephila maculata</name>
    <dbReference type="NCBI Taxonomy" id="299642"/>
    <lineage>
        <taxon>Eukaryota</taxon>
        <taxon>Metazoa</taxon>
        <taxon>Ecdysozoa</taxon>
        <taxon>Arthropoda</taxon>
        <taxon>Chelicerata</taxon>
        <taxon>Arachnida</taxon>
        <taxon>Araneae</taxon>
        <taxon>Araneomorphae</taxon>
        <taxon>Entelegynae</taxon>
        <taxon>Araneoidea</taxon>
        <taxon>Nephilidae</taxon>
        <taxon>Nephila</taxon>
    </lineage>
</organism>
<dbReference type="InterPro" id="IPR032394">
    <property type="entry name" value="Anoct_dimer"/>
</dbReference>
<name>A0A8X6U644_NEPPI</name>
<gene>
    <name evidence="2" type="primary">ANO5</name>
    <name evidence="2" type="ORF">NPIL_209731</name>
</gene>
<dbReference type="Proteomes" id="UP000887013">
    <property type="component" value="Unassembled WGS sequence"/>
</dbReference>